<dbReference type="AlphaFoldDB" id="D4BL43"/>
<evidence type="ECO:0000256" key="1">
    <source>
        <dbReference type="ARBA" id="ARBA00010116"/>
    </source>
</evidence>
<dbReference type="InterPro" id="IPR013783">
    <property type="entry name" value="Ig-like_fold"/>
</dbReference>
<dbReference type="EMBL" id="ABWL02000042">
    <property type="protein sequence ID" value="EFE05362.1"/>
    <property type="molecule type" value="Genomic_DNA"/>
</dbReference>
<dbReference type="SUPFAM" id="SSF49373">
    <property type="entry name" value="Invasin/intimin cell-adhesion fragments"/>
    <property type="match status" value="4"/>
</dbReference>
<organism evidence="3 4">
    <name type="scientific">Citrobacter youngae ATCC 29220</name>
    <dbReference type="NCBI Taxonomy" id="500640"/>
    <lineage>
        <taxon>Bacteria</taxon>
        <taxon>Pseudomonadati</taxon>
        <taxon>Pseudomonadota</taxon>
        <taxon>Gammaproteobacteria</taxon>
        <taxon>Enterobacterales</taxon>
        <taxon>Enterobacteriaceae</taxon>
        <taxon>Citrobacter</taxon>
        <taxon>Citrobacter freundii complex</taxon>
    </lineage>
</organism>
<comment type="similarity">
    <text evidence="1">Belongs to the intimin/invasin family.</text>
</comment>
<sequence>MTLASIKDNSPADGITVKTATVHTVTSDGKPVSGAAITWSVTGSAKLSTASGVTDSSGNASVNITNTAAEQITVTATSGSLSRPTPSAFVQYAASLNLQLTKNNSRADGSDQNAAQVTVKDAAGNTMPGIELTWQTGTGATVVSSDNFTDGNGHASIHFSSTTAGAVRLSATALGKTESTSASFMAEVVQNVAVTMTTNDSLANGTTANVAQTVVTNASGHPMSGVSVTWSLGTGSATATTPLTVTTNASGIATLNLTDTAVEGGTVTASAGGKSGNTTAMFSAIKAAFVTISTSGRGNAADPGITTAVVTDSQGNPLAGSRVSWSQTHSAYITCNAGDQVTDANGKSVQTCHAVSGNASGEIMKITVNPQDSVNPGTPLTAQLTRNFLL</sequence>
<feature type="domain" description="Big-1" evidence="2">
    <location>
        <begin position="191"/>
        <end position="283"/>
    </location>
</feature>
<gene>
    <name evidence="3" type="ORF">CIT292_11283</name>
</gene>
<proteinExistence type="inferred from homology"/>
<protein>
    <submittedName>
        <fullName evidence="3">Bacterial group 1 Ig-like protein</fullName>
    </submittedName>
</protein>
<comment type="caution">
    <text evidence="3">The sequence shown here is derived from an EMBL/GenBank/DDBJ whole genome shotgun (WGS) entry which is preliminary data.</text>
</comment>
<dbReference type="InterPro" id="IPR051715">
    <property type="entry name" value="Intimin-Invasin_domain"/>
</dbReference>
<feature type="domain" description="Big-1" evidence="2">
    <location>
        <begin position="1"/>
        <end position="93"/>
    </location>
</feature>
<dbReference type="RefSeq" id="WP_006688398.1">
    <property type="nucleotide sequence ID" value="NZ_GG730306.1"/>
</dbReference>
<dbReference type="eggNOG" id="COG4932">
    <property type="taxonomic scope" value="Bacteria"/>
</dbReference>
<reference evidence="3 4" key="1">
    <citation type="submission" date="2010-02" db="EMBL/GenBank/DDBJ databases">
        <authorList>
            <person name="Weinstock G."/>
            <person name="Sodergren E."/>
            <person name="Clifton S."/>
            <person name="Fulton L."/>
            <person name="Fulton B."/>
            <person name="Courtney L."/>
            <person name="Fronick C."/>
            <person name="Harrison M."/>
            <person name="Strong C."/>
            <person name="Farmer C."/>
            <person name="Delahaunty K."/>
            <person name="Markovic C."/>
            <person name="Hall O."/>
            <person name="Minx P."/>
            <person name="Tomlinson C."/>
            <person name="Mitreva M."/>
            <person name="Nelson J."/>
            <person name="Hou S."/>
            <person name="Wollam A."/>
            <person name="Pepin K.H."/>
            <person name="Johnson M."/>
            <person name="Bhonagiri V."/>
            <person name="Zhang X."/>
            <person name="Suruliraj S."/>
            <person name="Warren W."/>
            <person name="Chinwalla A."/>
            <person name="Mardis E.R."/>
            <person name="Wilson R.K."/>
        </authorList>
    </citation>
    <scope>NUCLEOTIDE SEQUENCE [LARGE SCALE GENOMIC DNA]</scope>
    <source>
        <strain evidence="3 4">ATCC 29220</strain>
    </source>
</reference>
<dbReference type="SMART" id="SM00634">
    <property type="entry name" value="BID_1"/>
    <property type="match status" value="3"/>
</dbReference>
<evidence type="ECO:0000313" key="4">
    <source>
        <dbReference type="Proteomes" id="UP000003880"/>
    </source>
</evidence>
<dbReference type="Pfam" id="PF02369">
    <property type="entry name" value="Big_1"/>
    <property type="match status" value="3"/>
</dbReference>
<evidence type="ECO:0000259" key="2">
    <source>
        <dbReference type="PROSITE" id="PS51127"/>
    </source>
</evidence>
<dbReference type="InterPro" id="IPR008964">
    <property type="entry name" value="Invasin/intimin_cell_adhesion"/>
</dbReference>
<evidence type="ECO:0000313" key="3">
    <source>
        <dbReference type="EMBL" id="EFE05362.1"/>
    </source>
</evidence>
<dbReference type="Proteomes" id="UP000003880">
    <property type="component" value="Unassembled WGS sequence"/>
</dbReference>
<accession>D4BL43</accession>
<dbReference type="InterPro" id="IPR003344">
    <property type="entry name" value="Big_1_dom"/>
</dbReference>
<dbReference type="HOGENOM" id="CLU_707323_0_0_6"/>
<dbReference type="PANTHER" id="PTHR39576:SF2">
    <property type="entry name" value="ATTACHING AND EFFACING PROTEIN HOMOLOG-RELATED"/>
    <property type="match status" value="1"/>
</dbReference>
<dbReference type="PROSITE" id="PS51127">
    <property type="entry name" value="BIG1"/>
    <property type="match status" value="3"/>
</dbReference>
<dbReference type="GO" id="GO:0009279">
    <property type="term" value="C:cell outer membrane"/>
    <property type="evidence" value="ECO:0007669"/>
    <property type="project" value="TreeGrafter"/>
</dbReference>
<feature type="domain" description="Big-1" evidence="2">
    <location>
        <begin position="95"/>
        <end position="188"/>
    </location>
</feature>
<name>D4BL43_9ENTR</name>
<dbReference type="Gene3D" id="2.60.40.10">
    <property type="entry name" value="Immunoglobulins"/>
    <property type="match status" value="4"/>
</dbReference>
<dbReference type="PANTHER" id="PTHR39576">
    <property type="entry name" value="ATTACHING AND EFFACING PROTEIN HOMOLOG-RELATED-RELATED"/>
    <property type="match status" value="1"/>
</dbReference>